<gene>
    <name evidence="14" type="primary">rlmN</name>
    <name evidence="16" type="ORF">J2T57_003515</name>
</gene>
<feature type="binding site" evidence="14">
    <location>
        <position position="133"/>
    </location>
    <ligand>
        <name>[4Fe-4S] cluster</name>
        <dbReference type="ChEBI" id="CHEBI:49883"/>
        <note>4Fe-4S-S-AdoMet</note>
    </ligand>
</feature>
<keyword evidence="4 14" id="KW-0963">Cytoplasm</keyword>
<dbReference type="SUPFAM" id="SSF102114">
    <property type="entry name" value="Radical SAM enzymes"/>
    <property type="match status" value="1"/>
</dbReference>
<dbReference type="PANTHER" id="PTHR30544">
    <property type="entry name" value="23S RRNA METHYLTRANSFERASE"/>
    <property type="match status" value="1"/>
</dbReference>
<dbReference type="SFLD" id="SFLDF00275">
    <property type="entry name" value="adenosine_C2_methyltransferase"/>
    <property type="match status" value="1"/>
</dbReference>
<dbReference type="GO" id="GO:0000049">
    <property type="term" value="F:tRNA binding"/>
    <property type="evidence" value="ECO:0007669"/>
    <property type="project" value="UniProtKB-UniRule"/>
</dbReference>
<dbReference type="GO" id="GO:0005737">
    <property type="term" value="C:cytoplasm"/>
    <property type="evidence" value="ECO:0007669"/>
    <property type="project" value="UniProtKB-SubCell"/>
</dbReference>
<evidence type="ECO:0000256" key="8">
    <source>
        <dbReference type="ARBA" id="ARBA00022691"/>
    </source>
</evidence>
<dbReference type="GO" id="GO:0002935">
    <property type="term" value="F:tRNA (adenine(37)-C2)-methyltransferase activity"/>
    <property type="evidence" value="ECO:0007669"/>
    <property type="project" value="UniProtKB-UniRule"/>
</dbReference>
<keyword evidence="5 14" id="KW-0698">rRNA processing</keyword>
<evidence type="ECO:0000256" key="2">
    <source>
        <dbReference type="ARBA" id="ARBA00007544"/>
    </source>
</evidence>
<dbReference type="InterPro" id="IPR040072">
    <property type="entry name" value="Methyltransferase_A"/>
</dbReference>
<feature type="binding site" evidence="14">
    <location>
        <position position="312"/>
    </location>
    <ligand>
        <name>S-adenosyl-L-methionine</name>
        <dbReference type="ChEBI" id="CHEBI:59789"/>
    </ligand>
</feature>
<keyword evidence="12 14" id="KW-0411">Iron-sulfur</keyword>
<evidence type="ECO:0000256" key="4">
    <source>
        <dbReference type="ARBA" id="ARBA00022490"/>
    </source>
</evidence>
<dbReference type="InterPro" id="IPR027492">
    <property type="entry name" value="RNA_MTrfase_RlmN"/>
</dbReference>
<reference evidence="16" key="1">
    <citation type="submission" date="2022-03" db="EMBL/GenBank/DDBJ databases">
        <title>Genomic Encyclopedia of Type Strains, Phase III (KMG-III): the genomes of soil and plant-associated and newly described type strains.</title>
        <authorList>
            <person name="Whitman W."/>
        </authorList>
    </citation>
    <scope>NUCLEOTIDE SEQUENCE</scope>
    <source>
        <strain evidence="16">ANL 6-2</strain>
    </source>
</reference>
<dbReference type="PROSITE" id="PS51918">
    <property type="entry name" value="RADICAL_SAM"/>
    <property type="match status" value="1"/>
</dbReference>
<keyword evidence="6 14" id="KW-0489">Methyltransferase</keyword>
<evidence type="ECO:0000256" key="9">
    <source>
        <dbReference type="ARBA" id="ARBA00022694"/>
    </source>
</evidence>
<feature type="active site" description="S-methylcysteine intermediate" evidence="14">
    <location>
        <position position="355"/>
    </location>
</feature>
<comment type="miscellaneous">
    <text evidence="14">Reaction proceeds by a ping-pong mechanism involving intermediate methylation of a conserved cysteine residue.</text>
</comment>
<dbReference type="GO" id="GO:0070040">
    <property type="term" value="F:rRNA (adenine(2503)-C2-)-methyltransferase activity"/>
    <property type="evidence" value="ECO:0007669"/>
    <property type="project" value="UniProtKB-UniRule"/>
</dbReference>
<dbReference type="EC" id="2.1.1.192" evidence="14"/>
<keyword evidence="7 14" id="KW-0808">Transferase</keyword>
<dbReference type="Gene3D" id="3.20.20.70">
    <property type="entry name" value="Aldolase class I"/>
    <property type="match status" value="1"/>
</dbReference>
<proteinExistence type="inferred from homology"/>
<comment type="catalytic activity">
    <reaction evidence="14">
        <text>adenosine(37) in tRNA + 2 reduced [2Fe-2S]-[ferredoxin] + 2 S-adenosyl-L-methionine = 2-methyladenosine(37) in tRNA + 5'-deoxyadenosine + L-methionine + 2 oxidized [2Fe-2S]-[ferredoxin] + S-adenosyl-L-homocysteine</text>
        <dbReference type="Rhea" id="RHEA:43332"/>
        <dbReference type="Rhea" id="RHEA-COMP:10000"/>
        <dbReference type="Rhea" id="RHEA-COMP:10001"/>
        <dbReference type="Rhea" id="RHEA-COMP:10162"/>
        <dbReference type="Rhea" id="RHEA-COMP:10485"/>
        <dbReference type="ChEBI" id="CHEBI:17319"/>
        <dbReference type="ChEBI" id="CHEBI:33737"/>
        <dbReference type="ChEBI" id="CHEBI:33738"/>
        <dbReference type="ChEBI" id="CHEBI:57844"/>
        <dbReference type="ChEBI" id="CHEBI:57856"/>
        <dbReference type="ChEBI" id="CHEBI:59789"/>
        <dbReference type="ChEBI" id="CHEBI:74411"/>
        <dbReference type="ChEBI" id="CHEBI:74497"/>
        <dbReference type="EC" id="2.1.1.192"/>
    </reaction>
</comment>
<dbReference type="SFLD" id="SFLDG01062">
    <property type="entry name" value="methyltransferase_(Class_A)"/>
    <property type="match status" value="1"/>
</dbReference>
<evidence type="ECO:0000256" key="13">
    <source>
        <dbReference type="ARBA" id="ARBA00023157"/>
    </source>
</evidence>
<dbReference type="InterPro" id="IPR013785">
    <property type="entry name" value="Aldolase_TIM"/>
</dbReference>
<dbReference type="EMBL" id="JALJXV010000009">
    <property type="protein sequence ID" value="MCP1676354.1"/>
    <property type="molecule type" value="Genomic_DNA"/>
</dbReference>
<dbReference type="InterPro" id="IPR004383">
    <property type="entry name" value="rRNA_lsu_MTrfase_RlmN/Cfr"/>
</dbReference>
<dbReference type="CDD" id="cd01335">
    <property type="entry name" value="Radical_SAM"/>
    <property type="match status" value="1"/>
</dbReference>
<feature type="binding site" evidence="14">
    <location>
        <begin position="181"/>
        <end position="182"/>
    </location>
    <ligand>
        <name>S-adenosyl-L-methionine</name>
        <dbReference type="ChEBI" id="CHEBI:59789"/>
    </ligand>
</feature>
<dbReference type="InterPro" id="IPR048641">
    <property type="entry name" value="RlmN_N"/>
</dbReference>
<evidence type="ECO:0000256" key="11">
    <source>
        <dbReference type="ARBA" id="ARBA00023004"/>
    </source>
</evidence>
<dbReference type="PIRSF" id="PIRSF006004">
    <property type="entry name" value="CHP00048"/>
    <property type="match status" value="1"/>
</dbReference>
<evidence type="ECO:0000313" key="17">
    <source>
        <dbReference type="Proteomes" id="UP001205843"/>
    </source>
</evidence>
<feature type="binding site" evidence="14">
    <location>
        <begin position="235"/>
        <end position="237"/>
    </location>
    <ligand>
        <name>S-adenosyl-L-methionine</name>
        <dbReference type="ChEBI" id="CHEBI:59789"/>
    </ligand>
</feature>
<keyword evidence="9 14" id="KW-0819">tRNA processing</keyword>
<dbReference type="SFLD" id="SFLDS00029">
    <property type="entry name" value="Radical_SAM"/>
    <property type="match status" value="1"/>
</dbReference>
<dbReference type="InterPro" id="IPR058240">
    <property type="entry name" value="rSAM_sf"/>
</dbReference>
<evidence type="ECO:0000313" key="16">
    <source>
        <dbReference type="EMBL" id="MCP1676354.1"/>
    </source>
</evidence>
<feature type="binding site" evidence="14">
    <location>
        <position position="129"/>
    </location>
    <ligand>
        <name>[4Fe-4S] cluster</name>
        <dbReference type="ChEBI" id="CHEBI:49883"/>
        <note>4Fe-4S-S-AdoMet</note>
    </ligand>
</feature>
<keyword evidence="10 14" id="KW-0479">Metal-binding</keyword>
<evidence type="ECO:0000256" key="3">
    <source>
        <dbReference type="ARBA" id="ARBA00022485"/>
    </source>
</evidence>
<comment type="function">
    <text evidence="14">Specifically methylates position 2 of adenine 2503 in 23S rRNA and position 2 of adenine 37 in tRNAs. m2A2503 modification seems to play a crucial role in the proofreading step occurring at the peptidyl transferase center and thus would serve to optimize ribosomal fidelity.</text>
</comment>
<keyword evidence="8 14" id="KW-0949">S-adenosyl-L-methionine</keyword>
<dbReference type="GO" id="GO:0046872">
    <property type="term" value="F:metal ion binding"/>
    <property type="evidence" value="ECO:0007669"/>
    <property type="project" value="UniProtKB-KW"/>
</dbReference>
<dbReference type="GO" id="GO:0051539">
    <property type="term" value="F:4 iron, 4 sulfur cluster binding"/>
    <property type="evidence" value="ECO:0007669"/>
    <property type="project" value="UniProtKB-UniRule"/>
</dbReference>
<evidence type="ECO:0000256" key="12">
    <source>
        <dbReference type="ARBA" id="ARBA00023014"/>
    </source>
</evidence>
<feature type="binding site" evidence="14">
    <location>
        <position position="213"/>
    </location>
    <ligand>
        <name>S-adenosyl-L-methionine</name>
        <dbReference type="ChEBI" id="CHEBI:59789"/>
    </ligand>
</feature>
<dbReference type="InterPro" id="IPR007197">
    <property type="entry name" value="rSAM"/>
</dbReference>
<dbReference type="FunFam" id="3.20.20.70:FF:000008">
    <property type="entry name" value="Dual-specificity RNA methyltransferase RlmN"/>
    <property type="match status" value="1"/>
</dbReference>
<dbReference type="RefSeq" id="WP_253482240.1">
    <property type="nucleotide sequence ID" value="NZ_JALJXV010000009.1"/>
</dbReference>
<dbReference type="AlphaFoldDB" id="A0AAE3KD22"/>
<feature type="domain" description="Radical SAM core" evidence="15">
    <location>
        <begin position="115"/>
        <end position="350"/>
    </location>
</feature>
<dbReference type="Pfam" id="PF04055">
    <property type="entry name" value="Radical_SAM"/>
    <property type="match status" value="1"/>
</dbReference>
<dbReference type="PANTHER" id="PTHR30544:SF5">
    <property type="entry name" value="RADICAL SAM CORE DOMAIN-CONTAINING PROTEIN"/>
    <property type="match status" value="1"/>
</dbReference>
<dbReference type="GO" id="GO:0019843">
    <property type="term" value="F:rRNA binding"/>
    <property type="evidence" value="ECO:0007669"/>
    <property type="project" value="UniProtKB-UniRule"/>
</dbReference>
<sequence length="378" mass="41841">MKSVPVKVVAEGAGDGADRKLNLLGLDRAALEGFFAELGEKPFRASQLLKWIHARRVTDFAAMTDLSKSLRNKLEAVAEVRVPEAVVDQRSVDGTRKWLLRLDGANAVETVLIPEKGRDTLCVSSQVGCALECSFCSTGVQGFNRNLTTAEIVGQLWYVDRMLAEEEPGRQVTNVVFMGMGEPLLNFKSVMPAAELMKDDHAYGLSKRRVTLSTSGVIPYLYKMAETTDISLAVSLHAPNDALRDELVPINRKHPIAELLKACRHYIADKPHRRITWEYVMLDGVNDSDEHARELAALLGDIPSKVNLIPFNPFPGTQYQRSSDERIGKFSAILSRAGLVSTTRKTRGDDIDGACGQLVGKVQDRTRRRLRREAQAQA</sequence>
<evidence type="ECO:0000256" key="10">
    <source>
        <dbReference type="ARBA" id="ARBA00022723"/>
    </source>
</evidence>
<dbReference type="HAMAP" id="MF_01849">
    <property type="entry name" value="RNA_methyltr_RlmN"/>
    <property type="match status" value="1"/>
</dbReference>
<keyword evidence="11 14" id="KW-0408">Iron</keyword>
<feature type="active site" description="Proton acceptor" evidence="14">
    <location>
        <position position="109"/>
    </location>
</feature>
<dbReference type="GO" id="GO:0070475">
    <property type="term" value="P:rRNA base methylation"/>
    <property type="evidence" value="ECO:0007669"/>
    <property type="project" value="UniProtKB-UniRule"/>
</dbReference>
<comment type="subcellular location">
    <subcellularLocation>
        <location evidence="1 14">Cytoplasm</location>
    </subcellularLocation>
</comment>
<keyword evidence="13 14" id="KW-1015">Disulfide bond</keyword>
<protein>
    <recommendedName>
        <fullName evidence="14">Dual-specificity RNA methyltransferase RlmN</fullName>
        <ecNumber evidence="14">2.1.1.192</ecNumber>
    </recommendedName>
    <alternativeName>
        <fullName evidence="14">23S rRNA (adenine(2503)-C(2))-methyltransferase</fullName>
    </alternativeName>
    <alternativeName>
        <fullName evidence="14">23S rRNA m2A2503 methyltransferase</fullName>
    </alternativeName>
    <alternativeName>
        <fullName evidence="14">Ribosomal RNA large subunit methyltransferase N</fullName>
    </alternativeName>
    <alternativeName>
        <fullName evidence="14">tRNA (adenine(37)-C(2))-methyltransferase</fullName>
    </alternativeName>
    <alternativeName>
        <fullName evidence="14">tRNA m2A37 methyltransferase</fullName>
    </alternativeName>
</protein>
<dbReference type="NCBIfam" id="TIGR00048">
    <property type="entry name" value="rRNA_mod_RlmN"/>
    <property type="match status" value="1"/>
</dbReference>
<evidence type="ECO:0000256" key="1">
    <source>
        <dbReference type="ARBA" id="ARBA00004496"/>
    </source>
</evidence>
<comment type="catalytic activity">
    <reaction evidence="14">
        <text>adenosine(2503) in 23S rRNA + 2 reduced [2Fe-2S]-[ferredoxin] + 2 S-adenosyl-L-methionine = 2-methyladenosine(2503) in 23S rRNA + 5'-deoxyadenosine + L-methionine + 2 oxidized [2Fe-2S]-[ferredoxin] + S-adenosyl-L-homocysteine</text>
        <dbReference type="Rhea" id="RHEA:42916"/>
        <dbReference type="Rhea" id="RHEA-COMP:10000"/>
        <dbReference type="Rhea" id="RHEA-COMP:10001"/>
        <dbReference type="Rhea" id="RHEA-COMP:10152"/>
        <dbReference type="Rhea" id="RHEA-COMP:10282"/>
        <dbReference type="ChEBI" id="CHEBI:17319"/>
        <dbReference type="ChEBI" id="CHEBI:33737"/>
        <dbReference type="ChEBI" id="CHEBI:33738"/>
        <dbReference type="ChEBI" id="CHEBI:57844"/>
        <dbReference type="ChEBI" id="CHEBI:57856"/>
        <dbReference type="ChEBI" id="CHEBI:59789"/>
        <dbReference type="ChEBI" id="CHEBI:74411"/>
        <dbReference type="ChEBI" id="CHEBI:74497"/>
        <dbReference type="EC" id="2.1.1.192"/>
    </reaction>
</comment>
<comment type="similarity">
    <text evidence="2 14">Belongs to the radical SAM superfamily. RlmN family.</text>
</comment>
<organism evidence="16 17">
    <name type="scientific">Natronocella acetinitrilica</name>
    <dbReference type="NCBI Taxonomy" id="414046"/>
    <lineage>
        <taxon>Bacteria</taxon>
        <taxon>Pseudomonadati</taxon>
        <taxon>Pseudomonadota</taxon>
        <taxon>Gammaproteobacteria</taxon>
        <taxon>Chromatiales</taxon>
        <taxon>Ectothiorhodospiraceae</taxon>
        <taxon>Natronocella</taxon>
    </lineage>
</organism>
<comment type="caution">
    <text evidence="14">Lacks conserved residue(s) required for the propagation of feature annotation.</text>
</comment>
<name>A0AAE3KD22_9GAMM</name>
<feature type="binding site" evidence="14">
    <location>
        <position position="136"/>
    </location>
    <ligand>
        <name>[4Fe-4S] cluster</name>
        <dbReference type="ChEBI" id="CHEBI:49883"/>
        <note>4Fe-4S-S-AdoMet</note>
    </ligand>
</feature>
<evidence type="ECO:0000256" key="6">
    <source>
        <dbReference type="ARBA" id="ARBA00022603"/>
    </source>
</evidence>
<accession>A0AAE3KD22</accession>
<evidence type="ECO:0000259" key="15">
    <source>
        <dbReference type="PROSITE" id="PS51918"/>
    </source>
</evidence>
<keyword evidence="17" id="KW-1185">Reference proteome</keyword>
<dbReference type="Pfam" id="PF21016">
    <property type="entry name" value="RlmN_N"/>
    <property type="match status" value="1"/>
</dbReference>
<comment type="caution">
    <text evidence="16">The sequence shown here is derived from an EMBL/GenBank/DDBJ whole genome shotgun (WGS) entry which is preliminary data.</text>
</comment>
<evidence type="ECO:0000256" key="14">
    <source>
        <dbReference type="HAMAP-Rule" id="MF_01849"/>
    </source>
</evidence>
<comment type="cofactor">
    <cofactor evidence="14">
        <name>[4Fe-4S] cluster</name>
        <dbReference type="ChEBI" id="CHEBI:49883"/>
    </cofactor>
    <text evidence="14">Binds 1 [4Fe-4S] cluster. The cluster is coordinated with 3 cysteines and an exchangeable S-adenosyl-L-methionine.</text>
</comment>
<dbReference type="Proteomes" id="UP001205843">
    <property type="component" value="Unassembled WGS sequence"/>
</dbReference>
<keyword evidence="3 14" id="KW-0004">4Fe-4S</keyword>
<evidence type="ECO:0000256" key="5">
    <source>
        <dbReference type="ARBA" id="ARBA00022552"/>
    </source>
</evidence>
<dbReference type="GO" id="GO:0030488">
    <property type="term" value="P:tRNA methylation"/>
    <property type="evidence" value="ECO:0007669"/>
    <property type="project" value="UniProtKB-UniRule"/>
</dbReference>
<dbReference type="FunFam" id="1.10.150.530:FF:000003">
    <property type="entry name" value="Dual-specificity RNA methyltransferase RlmN"/>
    <property type="match status" value="1"/>
</dbReference>
<evidence type="ECO:0000256" key="7">
    <source>
        <dbReference type="ARBA" id="ARBA00022679"/>
    </source>
</evidence>
<dbReference type="Gene3D" id="1.10.150.530">
    <property type="match status" value="1"/>
</dbReference>